<feature type="region of interest" description="Disordered" evidence="1">
    <location>
        <begin position="527"/>
        <end position="1118"/>
    </location>
</feature>
<name>A0A1Y1HS34_KLENI</name>
<sequence>MLMSIGANGSQQEVKSVIFEDNVNRPSSAENQSPPRTPLPLLGPGPFPPRQFAAPPQPAIPQTPGFVPPPQAPFPAAVRVHQPLQTQAVNPQIPPSGVPSFLAQDGLSPKRTFTPPGALPLAQPALRGESEESQSAPNDVNNLAKRQSLPLETRQATGSEESVPAFFGEGAPALPGSSVQQTRRIGATQESSPQERSPQDPQGIEDQVEERERFDTANSNTEESEGTPFLGPSGEPQEYPQSAAQRHPFSVYKDPQANVINGEESSTGAAHRSLSREHGQIGSPRPPPIQVPPPGSINLALDSLGSRPKSAHGSRSPQAAVPPEEPLLEAPNPATQIPAAPPPDPATQLLRTVSISRPSPRTPPPPALQPPPQSQGVPSQPSLSRQPSRAMAYPGGAALTFTCASCNNAQMLPGALPPGVHNMRCGTCGSINEVQIAAPPAAMPPPAPAVPPPQPYGGQQGGGYGQQPVLSPGSQGGGYGTPPSPPAQNMQCGACRTLMSLPPLEPGVHQLQCGACRAVNSVPIQAPAMQPPPQLSSYPSGHYNGPNRPGSGSSLKEKLKKNFKKHMEFQKSGGNAAALFHRPGSGNPQQWAPQQAQPGYQPPPQQGYQQTPPQGYQQPSPQEYQQTTPQGFQQTSSQGYPQTPAQGYQQPSPQGYGETSPQGYQQTAPQQPAAQVYQQPAPQVYQQTSPQGYQQTGQPGYMQPSQVVSPQSPKPPTQPSYEQTPQPAYAPAAKSMYQPQAQPVSPPACQPPPQPAPQTFPEPVVQSVYSSESQPTHQPVAVQPVHVQSPPQAVSPALAPTAQTADVAQPVIHQPPAVVNPLPSSPEPGLDAYLEAQLKIAQSPPSSAGSARRPGSLPYSTSNLSTQSADGQAANPLGQRASSDGPGAGETLRGIAQEQRAPSNGNPQAAYANPAQNPTAGFSPDGNDKQLSPPARSPPPRPLQSPPPGKLQSFAWEYVSPPGGQALPSENLQSRAWEYVSPPGGQAPVEPPPPNVMPPVPAARVSPPPAFGPASVAHSTPVFHFDRPTQPPPMSPPPQLNQASPFVNSQPDPRHEANIISPGGPTPYLPQAPPPPLHAFTPQPAPVTPPQRGIYSQSSDQSSLTSFSSAGTGPVNTAPQQWQPDPMLAPAAMWVNGHRLTEELTSAAEVLAGPIERGGFYWYDPLAGFWGEYGKPCQGILPPGIPEFDFPLPPDAAGGTTGIYVNGRQLAARDLAMLRQRKFPQKERKRYTLDIGGTLKDEETGKLVIELGKLAQSVEESGVGKGMKKAQFAPPPPPVQAKPKGKGWGDLRTMLQK</sequence>
<feature type="compositionally biased region" description="Pro residues" evidence="1">
    <location>
        <begin position="35"/>
        <end position="73"/>
    </location>
</feature>
<accession>A0A1Y1HS34</accession>
<feature type="region of interest" description="Disordered" evidence="1">
    <location>
        <begin position="440"/>
        <end position="486"/>
    </location>
</feature>
<dbReference type="OrthoDB" id="2020426at2759"/>
<feature type="compositionally biased region" description="Polar residues" evidence="1">
    <location>
        <begin position="1040"/>
        <end position="1051"/>
    </location>
</feature>
<feature type="compositionally biased region" description="Pro residues" evidence="1">
    <location>
        <begin position="989"/>
        <end position="1011"/>
    </location>
</feature>
<dbReference type="STRING" id="105231.A0A1Y1HS34"/>
<feature type="region of interest" description="Disordered" evidence="1">
    <location>
        <begin position="1265"/>
        <end position="1297"/>
    </location>
</feature>
<feature type="compositionally biased region" description="Polar residues" evidence="1">
    <location>
        <begin position="177"/>
        <end position="200"/>
    </location>
</feature>
<organism evidence="2 3">
    <name type="scientific">Klebsormidium nitens</name>
    <name type="common">Green alga</name>
    <name type="synonym">Ulothrix nitens</name>
    <dbReference type="NCBI Taxonomy" id="105231"/>
    <lineage>
        <taxon>Eukaryota</taxon>
        <taxon>Viridiplantae</taxon>
        <taxon>Streptophyta</taxon>
        <taxon>Klebsormidiophyceae</taxon>
        <taxon>Klebsormidiales</taxon>
        <taxon>Klebsormidiaceae</taxon>
        <taxon>Klebsormidium</taxon>
    </lineage>
</organism>
<feature type="compositionally biased region" description="Low complexity" evidence="1">
    <location>
        <begin position="374"/>
        <end position="389"/>
    </location>
</feature>
<feature type="region of interest" description="Disordered" evidence="1">
    <location>
        <begin position="86"/>
        <end position="391"/>
    </location>
</feature>
<feature type="compositionally biased region" description="Low complexity" evidence="1">
    <location>
        <begin position="1096"/>
        <end position="1109"/>
    </location>
</feature>
<feature type="compositionally biased region" description="Low complexity" evidence="1">
    <location>
        <begin position="665"/>
        <end position="711"/>
    </location>
</feature>
<feature type="compositionally biased region" description="Low complexity" evidence="1">
    <location>
        <begin position="115"/>
        <end position="126"/>
    </location>
</feature>
<feature type="compositionally biased region" description="Low complexity" evidence="1">
    <location>
        <begin position="588"/>
        <end position="599"/>
    </location>
</feature>
<feature type="region of interest" description="Disordered" evidence="1">
    <location>
        <begin position="1"/>
        <end position="74"/>
    </location>
</feature>
<feature type="compositionally biased region" description="Low complexity" evidence="1">
    <location>
        <begin position="774"/>
        <end position="796"/>
    </location>
</feature>
<proteinExistence type="predicted"/>
<feature type="compositionally biased region" description="Pro residues" evidence="1">
    <location>
        <begin position="441"/>
        <end position="455"/>
    </location>
</feature>
<feature type="compositionally biased region" description="Pro residues" evidence="1">
    <location>
        <begin position="284"/>
        <end position="295"/>
    </location>
</feature>
<feature type="compositionally biased region" description="Pro residues" evidence="1">
    <location>
        <begin position="1064"/>
        <end position="1089"/>
    </location>
</feature>
<evidence type="ECO:0000256" key="1">
    <source>
        <dbReference type="SAM" id="MobiDB-lite"/>
    </source>
</evidence>
<feature type="compositionally biased region" description="Polar residues" evidence="1">
    <location>
        <begin position="858"/>
        <end position="870"/>
    </location>
</feature>
<evidence type="ECO:0000313" key="2">
    <source>
        <dbReference type="EMBL" id="GAQ81444.1"/>
    </source>
</evidence>
<feature type="compositionally biased region" description="Low complexity" evidence="1">
    <location>
        <begin position="317"/>
        <end position="334"/>
    </location>
</feature>
<protein>
    <submittedName>
        <fullName evidence="2">Uncharacterized protein</fullName>
    </submittedName>
</protein>
<feature type="compositionally biased region" description="Pro residues" evidence="1">
    <location>
        <begin position="935"/>
        <end position="949"/>
    </location>
</feature>
<feature type="compositionally biased region" description="Pro residues" evidence="1">
    <location>
        <begin position="360"/>
        <end position="373"/>
    </location>
</feature>
<feature type="compositionally biased region" description="Pro residues" evidence="1">
    <location>
        <begin position="1029"/>
        <end position="1039"/>
    </location>
</feature>
<feature type="compositionally biased region" description="Polar residues" evidence="1">
    <location>
        <begin position="24"/>
        <end position="33"/>
    </location>
</feature>
<dbReference type="Proteomes" id="UP000054558">
    <property type="component" value="Unassembled WGS sequence"/>
</dbReference>
<keyword evidence="3" id="KW-1185">Reference proteome</keyword>
<feature type="compositionally biased region" description="Polar residues" evidence="1">
    <location>
        <begin position="133"/>
        <end position="145"/>
    </location>
</feature>
<reference evidence="2 3" key="1">
    <citation type="journal article" date="2014" name="Nat. Commun.">
        <title>Klebsormidium flaccidum genome reveals primary factors for plant terrestrial adaptation.</title>
        <authorList>
            <person name="Hori K."/>
            <person name="Maruyama F."/>
            <person name="Fujisawa T."/>
            <person name="Togashi T."/>
            <person name="Yamamoto N."/>
            <person name="Seo M."/>
            <person name="Sato S."/>
            <person name="Yamada T."/>
            <person name="Mori H."/>
            <person name="Tajima N."/>
            <person name="Moriyama T."/>
            <person name="Ikeuchi M."/>
            <person name="Watanabe M."/>
            <person name="Wada H."/>
            <person name="Kobayashi K."/>
            <person name="Saito M."/>
            <person name="Masuda T."/>
            <person name="Sasaki-Sekimoto Y."/>
            <person name="Mashiguchi K."/>
            <person name="Awai K."/>
            <person name="Shimojima M."/>
            <person name="Masuda S."/>
            <person name="Iwai M."/>
            <person name="Nobusawa T."/>
            <person name="Narise T."/>
            <person name="Kondo S."/>
            <person name="Saito H."/>
            <person name="Sato R."/>
            <person name="Murakawa M."/>
            <person name="Ihara Y."/>
            <person name="Oshima-Yamada Y."/>
            <person name="Ohtaka K."/>
            <person name="Satoh M."/>
            <person name="Sonobe K."/>
            <person name="Ishii M."/>
            <person name="Ohtani R."/>
            <person name="Kanamori-Sato M."/>
            <person name="Honoki R."/>
            <person name="Miyazaki D."/>
            <person name="Mochizuki H."/>
            <person name="Umetsu J."/>
            <person name="Higashi K."/>
            <person name="Shibata D."/>
            <person name="Kamiya Y."/>
            <person name="Sato N."/>
            <person name="Nakamura Y."/>
            <person name="Tabata S."/>
            <person name="Ida S."/>
            <person name="Kurokawa K."/>
            <person name="Ohta H."/>
        </authorList>
    </citation>
    <scope>NUCLEOTIDE SEQUENCE [LARGE SCALE GENOMIC DNA]</scope>
    <source>
        <strain evidence="2 3">NIES-2285</strain>
    </source>
</reference>
<feature type="compositionally biased region" description="Low complexity" evidence="1">
    <location>
        <begin position="646"/>
        <end position="657"/>
    </location>
</feature>
<evidence type="ECO:0000313" key="3">
    <source>
        <dbReference type="Proteomes" id="UP000054558"/>
    </source>
</evidence>
<gene>
    <name evidence="2" type="ORF">KFL_000800220</name>
</gene>
<feature type="compositionally biased region" description="Low complexity" evidence="1">
    <location>
        <begin position="843"/>
        <end position="856"/>
    </location>
</feature>
<feature type="compositionally biased region" description="Low complexity" evidence="1">
    <location>
        <begin position="906"/>
        <end position="920"/>
    </location>
</feature>
<dbReference type="EMBL" id="DF237029">
    <property type="protein sequence ID" value="GAQ81444.1"/>
    <property type="molecule type" value="Genomic_DNA"/>
</dbReference>
<dbReference type="NCBIfam" id="TIGR01053">
    <property type="entry name" value="LSD1"/>
    <property type="match status" value="1"/>
</dbReference>
<dbReference type="OMA" id="AYPGKPQ"/>
<feature type="compositionally biased region" description="Polar residues" evidence="1">
    <location>
        <begin position="631"/>
        <end position="645"/>
    </location>
</feature>
<feature type="compositionally biased region" description="Low complexity" evidence="1">
    <location>
        <begin position="606"/>
        <end position="630"/>
    </location>
</feature>
<feature type="compositionally biased region" description="Pro residues" evidence="1">
    <location>
        <begin position="744"/>
        <end position="760"/>
    </location>
</feature>